<reference evidence="5 9" key="2">
    <citation type="submission" date="2023-01" db="EMBL/GenBank/DDBJ databases">
        <authorList>
            <person name="Dale J."/>
        </authorList>
    </citation>
    <scope>NUCLEOTIDE SEQUENCE [LARGE SCALE GENOMIC DNA]</scope>
    <source>
        <strain evidence="5 9">2022EL-01098</strain>
    </source>
</reference>
<evidence type="ECO:0000313" key="5">
    <source>
        <dbReference type="EMBL" id="MDC0692451.1"/>
    </source>
</evidence>
<dbReference type="InterPro" id="IPR036390">
    <property type="entry name" value="WH_DNA-bd_sf"/>
</dbReference>
<name>A0A9Q9SAF1_9ENTR</name>
<dbReference type="Gene3D" id="1.10.10.10">
    <property type="entry name" value="Winged helix-like DNA-binding domain superfamily/Winged helix DNA-binding domain"/>
    <property type="match status" value="1"/>
</dbReference>
<dbReference type="GO" id="GO:0003677">
    <property type="term" value="F:DNA binding"/>
    <property type="evidence" value="ECO:0007669"/>
    <property type="project" value="UniProtKB-KW"/>
</dbReference>
<dbReference type="EMBL" id="JAQNDI010000003">
    <property type="protein sequence ID" value="MDC0692451.1"/>
    <property type="molecule type" value="Genomic_DNA"/>
</dbReference>
<evidence type="ECO:0000313" key="7">
    <source>
        <dbReference type="EMBL" id="VUS63131.1"/>
    </source>
</evidence>
<dbReference type="Pfam" id="PF12802">
    <property type="entry name" value="MarR_2"/>
    <property type="match status" value="1"/>
</dbReference>
<dbReference type="PRINTS" id="PR00598">
    <property type="entry name" value="HTHMARR"/>
</dbReference>
<keyword evidence="3" id="KW-0804">Transcription</keyword>
<reference evidence="6 10" key="3">
    <citation type="submission" date="2023-10" db="EMBL/GenBank/DDBJ databases">
        <title>Fecal carriage and genetic characteristics of carbapenem-resistant Enterobacterales among healthy adults from four provinces of China.</title>
        <authorList>
            <person name="Li Y."/>
            <person name="Zhang R."/>
        </authorList>
    </citation>
    <scope>NUCLEOTIDE SEQUENCE [LARGE SCALE GENOMIC DNA]</scope>
    <source>
        <strain evidence="6 10">HN-157</strain>
    </source>
</reference>
<comment type="caution">
    <text evidence="7">The sequence shown here is derived from an EMBL/GenBank/DDBJ whole genome shotgun (WGS) entry which is preliminary data.</text>
</comment>
<evidence type="ECO:0000313" key="9">
    <source>
        <dbReference type="Proteomes" id="UP001221816"/>
    </source>
</evidence>
<dbReference type="Proteomes" id="UP000318567">
    <property type="component" value="Unassembled WGS sequence"/>
</dbReference>
<evidence type="ECO:0000313" key="10">
    <source>
        <dbReference type="Proteomes" id="UP001287436"/>
    </source>
</evidence>
<evidence type="ECO:0000256" key="1">
    <source>
        <dbReference type="ARBA" id="ARBA00023015"/>
    </source>
</evidence>
<sequence>MDNRQLNFSHLLYLTAHHWRLAVNRRLKDLGMSQASWVAVSAIARNEKPLSQSELAQELGVESATLVPLLNRLVDLGLVERVKTERDKRKRLLIATAKGLEVYQQVKTVADDLREEILTAITPEEQQQTQQVLEKLLREVEKK</sequence>
<dbReference type="RefSeq" id="WP_004120921.1">
    <property type="nucleotide sequence ID" value="NZ_AP035775.1"/>
</dbReference>
<dbReference type="GeneID" id="77225099"/>
<dbReference type="SUPFAM" id="SSF46785">
    <property type="entry name" value="Winged helix' DNA-binding domain"/>
    <property type="match status" value="1"/>
</dbReference>
<keyword evidence="1" id="KW-0805">Transcription regulation</keyword>
<dbReference type="SMART" id="SM00347">
    <property type="entry name" value="HTH_MARR"/>
    <property type="match status" value="1"/>
</dbReference>
<dbReference type="InterPro" id="IPR039422">
    <property type="entry name" value="MarR/SlyA-like"/>
</dbReference>
<keyword evidence="9" id="KW-1185">Reference proteome</keyword>
<dbReference type="PANTHER" id="PTHR33164">
    <property type="entry name" value="TRANSCRIPTIONAL REGULATOR, MARR FAMILY"/>
    <property type="match status" value="1"/>
</dbReference>
<dbReference type="GO" id="GO:0003700">
    <property type="term" value="F:DNA-binding transcription factor activity"/>
    <property type="evidence" value="ECO:0007669"/>
    <property type="project" value="InterPro"/>
</dbReference>
<dbReference type="InterPro" id="IPR036388">
    <property type="entry name" value="WH-like_DNA-bd_sf"/>
</dbReference>
<reference evidence="7 8" key="1">
    <citation type="submission" date="2019-07" db="EMBL/GenBank/DDBJ databases">
        <authorList>
            <person name="Brisse S."/>
            <person name="Rodrigues C."/>
            <person name="Thorpe H."/>
        </authorList>
    </citation>
    <scope>NUCLEOTIDE SEQUENCE [LARGE SCALE GENOMIC DNA]</scope>
    <source>
        <strain evidence="7">SB6410</strain>
    </source>
</reference>
<evidence type="ECO:0000256" key="2">
    <source>
        <dbReference type="ARBA" id="ARBA00023125"/>
    </source>
</evidence>
<proteinExistence type="predicted"/>
<dbReference type="PROSITE" id="PS50995">
    <property type="entry name" value="HTH_MARR_2"/>
    <property type="match status" value="1"/>
</dbReference>
<dbReference type="InterPro" id="IPR000835">
    <property type="entry name" value="HTH_MarR-typ"/>
</dbReference>
<evidence type="ECO:0000313" key="6">
    <source>
        <dbReference type="EMBL" id="MDW2714931.1"/>
    </source>
</evidence>
<dbReference type="EMBL" id="CABGGO010000025">
    <property type="protein sequence ID" value="VUS63131.1"/>
    <property type="molecule type" value="Genomic_DNA"/>
</dbReference>
<dbReference type="EMBL" id="JAWPBP010000002">
    <property type="protein sequence ID" value="MDW2714931.1"/>
    <property type="molecule type" value="Genomic_DNA"/>
</dbReference>
<dbReference type="Proteomes" id="UP001221816">
    <property type="component" value="Unassembled WGS sequence"/>
</dbReference>
<feature type="domain" description="HTH marR-type" evidence="4">
    <location>
        <begin position="5"/>
        <end position="138"/>
    </location>
</feature>
<gene>
    <name evidence="7" type="primary">slyA_2</name>
    <name evidence="5" type="ORF">PIK62_07295</name>
    <name evidence="6" type="ORF">RYZ49_03705</name>
    <name evidence="7" type="ORF">SB6410_02510</name>
</gene>
<evidence type="ECO:0000259" key="4">
    <source>
        <dbReference type="PROSITE" id="PS50995"/>
    </source>
</evidence>
<dbReference type="PANTHER" id="PTHR33164:SF64">
    <property type="entry name" value="TRANSCRIPTIONAL REGULATOR SLYA"/>
    <property type="match status" value="1"/>
</dbReference>
<evidence type="ECO:0000313" key="8">
    <source>
        <dbReference type="Proteomes" id="UP000318567"/>
    </source>
</evidence>
<evidence type="ECO:0000256" key="3">
    <source>
        <dbReference type="ARBA" id="ARBA00023163"/>
    </source>
</evidence>
<accession>A0A9Q9SAF1</accession>
<organism evidence="7 8">
    <name type="scientific">Klebsiella pasteurii</name>
    <dbReference type="NCBI Taxonomy" id="2587529"/>
    <lineage>
        <taxon>Bacteria</taxon>
        <taxon>Pseudomonadati</taxon>
        <taxon>Pseudomonadota</taxon>
        <taxon>Gammaproteobacteria</taxon>
        <taxon>Enterobacterales</taxon>
        <taxon>Enterobacteriaceae</taxon>
        <taxon>Klebsiella/Raoultella group</taxon>
        <taxon>Klebsiella</taxon>
    </lineage>
</organism>
<dbReference type="GO" id="GO:0006950">
    <property type="term" value="P:response to stress"/>
    <property type="evidence" value="ECO:0007669"/>
    <property type="project" value="TreeGrafter"/>
</dbReference>
<protein>
    <submittedName>
        <fullName evidence="5">MarR family transcriptional regulator</fullName>
    </submittedName>
    <submittedName>
        <fullName evidence="7">Transcriptional regulator SlyA</fullName>
    </submittedName>
</protein>
<keyword evidence="2" id="KW-0238">DNA-binding</keyword>
<dbReference type="Proteomes" id="UP001287436">
    <property type="component" value="Unassembled WGS sequence"/>
</dbReference>
<dbReference type="AlphaFoldDB" id="A0A9Q9SAF1"/>